<dbReference type="RefSeq" id="WP_019975754.1">
    <property type="nucleotide sequence ID" value="NZ_BJXC01000007.1"/>
</dbReference>
<evidence type="ECO:0000313" key="3">
    <source>
        <dbReference type="Proteomes" id="UP000321245"/>
    </source>
</evidence>
<dbReference type="EMBL" id="BJXC01000007">
    <property type="protein sequence ID" value="GEM51540.1"/>
    <property type="molecule type" value="Genomic_DNA"/>
</dbReference>
<dbReference type="OrthoDB" id="1355382at2"/>
<evidence type="ECO:0000313" key="2">
    <source>
        <dbReference type="EMBL" id="GEM51540.1"/>
    </source>
</evidence>
<name>A0A511NFC9_9FLAO</name>
<evidence type="ECO:0000256" key="1">
    <source>
        <dbReference type="SAM" id="SignalP"/>
    </source>
</evidence>
<gene>
    <name evidence="2" type="ORF">EB1_13300</name>
</gene>
<keyword evidence="1" id="KW-0732">Signal</keyword>
<protein>
    <recommendedName>
        <fullName evidence="4">WG repeat-containing protein</fullName>
    </recommendedName>
</protein>
<keyword evidence="3" id="KW-1185">Reference proteome</keyword>
<reference evidence="2 3" key="1">
    <citation type="submission" date="2019-07" db="EMBL/GenBank/DDBJ databases">
        <title>Whole genome shotgun sequence of Empedobacter brevis NBRC 14943.</title>
        <authorList>
            <person name="Hosoyama A."/>
            <person name="Uohara A."/>
            <person name="Ohji S."/>
            <person name="Ichikawa N."/>
        </authorList>
    </citation>
    <scope>NUCLEOTIDE SEQUENCE [LARGE SCALE GENOMIC DNA]</scope>
    <source>
        <strain evidence="2 3">NBRC 14943</strain>
    </source>
</reference>
<dbReference type="STRING" id="1218108.GCA_000382425_02276"/>
<evidence type="ECO:0008006" key="4">
    <source>
        <dbReference type="Google" id="ProtNLM"/>
    </source>
</evidence>
<comment type="caution">
    <text evidence="2">The sequence shown here is derived from an EMBL/GenBank/DDBJ whole genome shotgun (WGS) entry which is preliminary data.</text>
</comment>
<dbReference type="AlphaFoldDB" id="A0A511NFC9"/>
<dbReference type="Proteomes" id="UP000321245">
    <property type="component" value="Unassembled WGS sequence"/>
</dbReference>
<proteinExistence type="predicted"/>
<accession>A0A511NFC9</accession>
<dbReference type="GeneID" id="84651692"/>
<organism evidence="2 3">
    <name type="scientific">Empedobacter brevis NBRC 14943 = ATCC 43319</name>
    <dbReference type="NCBI Taxonomy" id="1218108"/>
    <lineage>
        <taxon>Bacteria</taxon>
        <taxon>Pseudomonadati</taxon>
        <taxon>Bacteroidota</taxon>
        <taxon>Flavobacteriia</taxon>
        <taxon>Flavobacteriales</taxon>
        <taxon>Weeksellaceae</taxon>
        <taxon>Empedobacter</taxon>
    </lineage>
</organism>
<feature type="signal peptide" evidence="1">
    <location>
        <begin position="1"/>
        <end position="19"/>
    </location>
</feature>
<sequence>MNKYSLLLLLALLSPALKAQTDKYYGIPLPEFAEKAKLYFDALKKQDYPFLVPYCENGKWGYLHKTSLKRITPAFAGYLSLYKENGYLGSVRDSATSQEYLFYLNEEGKIKFQVSVVAFAEAMPPPVYSRSFPQEIVKKSSKKGYKGFEYAEAAGYINITAYSDLYASSNSKTPLLIPLKINGKVYAVAGKKTKDPYITYYGIIDPRGKALKGFNFIHQQIRPVTGMRDTENVWFVVRDIADKQERYSYVNHKGKYLMKNELTQYIFNAYESSQKYFPYYEPKNTVFDYVVSDNAVFDLYEMKKMNIVPAGYRAMSIDYATMGGVKTESVSEQRKKAHIYLWISKDQDSFYIDFDGKKYRPSE</sequence>
<feature type="chain" id="PRO_5022183130" description="WG repeat-containing protein" evidence="1">
    <location>
        <begin position="20"/>
        <end position="363"/>
    </location>
</feature>